<evidence type="ECO:0000256" key="11">
    <source>
        <dbReference type="SAM" id="MobiDB-lite"/>
    </source>
</evidence>
<dbReference type="InterPro" id="IPR003661">
    <property type="entry name" value="HisK_dim/P_dom"/>
</dbReference>
<dbReference type="PANTHER" id="PTHR45436">
    <property type="entry name" value="SENSOR HISTIDINE KINASE YKOH"/>
    <property type="match status" value="1"/>
</dbReference>
<evidence type="ECO:0000256" key="12">
    <source>
        <dbReference type="SAM" id="Phobius"/>
    </source>
</evidence>
<dbReference type="SUPFAM" id="SSF55874">
    <property type="entry name" value="ATPase domain of HSP90 chaperone/DNA topoisomerase II/histidine kinase"/>
    <property type="match status" value="1"/>
</dbReference>
<evidence type="ECO:0000259" key="14">
    <source>
        <dbReference type="PROSITE" id="PS50885"/>
    </source>
</evidence>
<name>A0A1W1UFH5_9DEIO</name>
<evidence type="ECO:0000256" key="2">
    <source>
        <dbReference type="ARBA" id="ARBA00004370"/>
    </source>
</evidence>
<dbReference type="FunFam" id="3.30.565.10:FF:000006">
    <property type="entry name" value="Sensor histidine kinase WalK"/>
    <property type="match status" value="1"/>
</dbReference>
<protein>
    <recommendedName>
        <fullName evidence="3">histidine kinase</fullName>
        <ecNumber evidence="3">2.7.13.3</ecNumber>
    </recommendedName>
</protein>
<dbReference type="STRING" id="695939.SAMN00790413_05332"/>
<dbReference type="SMART" id="SM00387">
    <property type="entry name" value="HATPase_c"/>
    <property type="match status" value="1"/>
</dbReference>
<dbReference type="CDD" id="cd00082">
    <property type="entry name" value="HisKA"/>
    <property type="match status" value="1"/>
</dbReference>
<feature type="domain" description="HAMP" evidence="14">
    <location>
        <begin position="197"/>
        <end position="249"/>
    </location>
</feature>
<dbReference type="InterPro" id="IPR036890">
    <property type="entry name" value="HATPase_C_sf"/>
</dbReference>
<dbReference type="SMART" id="SM00304">
    <property type="entry name" value="HAMP"/>
    <property type="match status" value="1"/>
</dbReference>
<dbReference type="PANTHER" id="PTHR45436:SF5">
    <property type="entry name" value="SENSOR HISTIDINE KINASE TRCS"/>
    <property type="match status" value="1"/>
</dbReference>
<dbReference type="GO" id="GO:0000155">
    <property type="term" value="F:phosphorelay sensor kinase activity"/>
    <property type="evidence" value="ECO:0007669"/>
    <property type="project" value="InterPro"/>
</dbReference>
<keyword evidence="5" id="KW-0808">Transferase</keyword>
<keyword evidence="4" id="KW-0597">Phosphoprotein</keyword>
<feature type="domain" description="Histidine kinase" evidence="13">
    <location>
        <begin position="257"/>
        <end position="470"/>
    </location>
</feature>
<dbReference type="Gene3D" id="6.10.340.10">
    <property type="match status" value="1"/>
</dbReference>
<dbReference type="InterPro" id="IPR005467">
    <property type="entry name" value="His_kinase_dom"/>
</dbReference>
<evidence type="ECO:0000313" key="16">
    <source>
        <dbReference type="Proteomes" id="UP000192582"/>
    </source>
</evidence>
<dbReference type="RefSeq" id="WP_084045571.1">
    <property type="nucleotide sequence ID" value="NZ_FWWU01000004.1"/>
</dbReference>
<feature type="region of interest" description="Disordered" evidence="11">
    <location>
        <begin position="69"/>
        <end position="102"/>
    </location>
</feature>
<accession>A0A1W1UFH5</accession>
<dbReference type="PROSITE" id="PS50109">
    <property type="entry name" value="HIS_KIN"/>
    <property type="match status" value="1"/>
</dbReference>
<dbReference type="InterPro" id="IPR036097">
    <property type="entry name" value="HisK_dim/P_sf"/>
</dbReference>
<comment type="catalytic activity">
    <reaction evidence="1">
        <text>ATP + protein L-histidine = ADP + protein N-phospho-L-histidine.</text>
        <dbReference type="EC" id="2.7.13.3"/>
    </reaction>
</comment>
<keyword evidence="6 12" id="KW-0812">Transmembrane</keyword>
<gene>
    <name evidence="15" type="ORF">SAMN00790413_05332</name>
</gene>
<dbReference type="InterPro" id="IPR004358">
    <property type="entry name" value="Sig_transdc_His_kin-like_C"/>
</dbReference>
<dbReference type="InterPro" id="IPR003660">
    <property type="entry name" value="HAMP_dom"/>
</dbReference>
<sequence length="471" mass="49643">MRRPFWQTLAWRLTLAFVLVAAAALGTVGFISAASTRSEFSALLGEQAREDLAAQVQAYVQAHGSLNGFRPAGQGPAAQGQGQGQPPRPGNPGGPRTDVPGDGFRFRTPWTVLDTGYRAVFGTPDLPAGVQVTGQRAAGATPVQVAGRTVAYLLPSGLRPRTDRRSEEFLARTTRAIAWAMLGAALLAALLGVLISRTLLRPLRELLGGIHALQRGEAPAALAHTRSDEFGEVLGAFGEMHADVLRNQQARRRLTADIAHDLNTPLSVISGTLEGILDGTFQSTPERLRRLQRETGNVARLVGDLRFLALADAGELQVSREPTDVTALIREAVAPFQELAAAGGVTLRAALPEGGLHAELDPGRITRVLHNLLSNALAHTPAGGEVQVEAAAEGGSLWVRVADTGSGIAPENLPHVFDRLYRADTSRSSGGSGLGLSICKSIVEAHRGTIAVMSEPGRGTAVTFTLPGLTF</sequence>
<dbReference type="AlphaFoldDB" id="A0A1W1UFH5"/>
<evidence type="ECO:0000259" key="13">
    <source>
        <dbReference type="PROSITE" id="PS50109"/>
    </source>
</evidence>
<dbReference type="InterPro" id="IPR003594">
    <property type="entry name" value="HATPase_dom"/>
</dbReference>
<evidence type="ECO:0000256" key="3">
    <source>
        <dbReference type="ARBA" id="ARBA00012438"/>
    </source>
</evidence>
<organism evidence="15 16">
    <name type="scientific">Deinococcus hopiensis KR-140</name>
    <dbReference type="NCBI Taxonomy" id="695939"/>
    <lineage>
        <taxon>Bacteria</taxon>
        <taxon>Thermotogati</taxon>
        <taxon>Deinococcota</taxon>
        <taxon>Deinococci</taxon>
        <taxon>Deinococcales</taxon>
        <taxon>Deinococcaceae</taxon>
        <taxon>Deinococcus</taxon>
    </lineage>
</organism>
<dbReference type="EMBL" id="FWWU01000004">
    <property type="protein sequence ID" value="SMB79782.1"/>
    <property type="molecule type" value="Genomic_DNA"/>
</dbReference>
<keyword evidence="16" id="KW-1185">Reference proteome</keyword>
<evidence type="ECO:0000256" key="5">
    <source>
        <dbReference type="ARBA" id="ARBA00022679"/>
    </source>
</evidence>
<feature type="compositionally biased region" description="Low complexity" evidence="11">
    <location>
        <begin position="70"/>
        <end position="80"/>
    </location>
</feature>
<keyword evidence="9" id="KW-0902">Two-component regulatory system</keyword>
<keyword evidence="7 15" id="KW-0418">Kinase</keyword>
<evidence type="ECO:0000256" key="7">
    <source>
        <dbReference type="ARBA" id="ARBA00022777"/>
    </source>
</evidence>
<evidence type="ECO:0000256" key="6">
    <source>
        <dbReference type="ARBA" id="ARBA00022692"/>
    </source>
</evidence>
<dbReference type="Pfam" id="PF02518">
    <property type="entry name" value="HATPase_c"/>
    <property type="match status" value="1"/>
</dbReference>
<keyword evidence="10 12" id="KW-0472">Membrane</keyword>
<dbReference type="SMART" id="SM00388">
    <property type="entry name" value="HisKA"/>
    <property type="match status" value="1"/>
</dbReference>
<comment type="subcellular location">
    <subcellularLocation>
        <location evidence="2">Membrane</location>
    </subcellularLocation>
</comment>
<feature type="transmembrane region" description="Helical" evidence="12">
    <location>
        <begin position="176"/>
        <end position="195"/>
    </location>
</feature>
<evidence type="ECO:0000256" key="4">
    <source>
        <dbReference type="ARBA" id="ARBA00022553"/>
    </source>
</evidence>
<evidence type="ECO:0000256" key="1">
    <source>
        <dbReference type="ARBA" id="ARBA00000085"/>
    </source>
</evidence>
<reference evidence="15 16" key="1">
    <citation type="submission" date="2017-04" db="EMBL/GenBank/DDBJ databases">
        <authorList>
            <person name="Afonso C.L."/>
            <person name="Miller P.J."/>
            <person name="Scott M.A."/>
            <person name="Spackman E."/>
            <person name="Goraichik I."/>
            <person name="Dimitrov K.M."/>
            <person name="Suarez D.L."/>
            <person name="Swayne D.E."/>
        </authorList>
    </citation>
    <scope>NUCLEOTIDE SEQUENCE [LARGE SCALE GENOMIC DNA]</scope>
    <source>
        <strain evidence="15 16">KR-140</strain>
    </source>
</reference>
<evidence type="ECO:0000256" key="9">
    <source>
        <dbReference type="ARBA" id="ARBA00023012"/>
    </source>
</evidence>
<keyword evidence="8 12" id="KW-1133">Transmembrane helix</keyword>
<dbReference type="Pfam" id="PF00672">
    <property type="entry name" value="HAMP"/>
    <property type="match status" value="1"/>
</dbReference>
<dbReference type="EC" id="2.7.13.3" evidence="3"/>
<dbReference type="Proteomes" id="UP000192582">
    <property type="component" value="Unassembled WGS sequence"/>
</dbReference>
<evidence type="ECO:0000256" key="8">
    <source>
        <dbReference type="ARBA" id="ARBA00022989"/>
    </source>
</evidence>
<dbReference type="PROSITE" id="PS50885">
    <property type="entry name" value="HAMP"/>
    <property type="match status" value="1"/>
</dbReference>
<dbReference type="InterPro" id="IPR050428">
    <property type="entry name" value="TCS_sensor_his_kinase"/>
</dbReference>
<dbReference type="PRINTS" id="PR00344">
    <property type="entry name" value="BCTRLSENSOR"/>
</dbReference>
<evidence type="ECO:0000313" key="15">
    <source>
        <dbReference type="EMBL" id="SMB79782.1"/>
    </source>
</evidence>
<dbReference type="SUPFAM" id="SSF47384">
    <property type="entry name" value="Homodimeric domain of signal transducing histidine kinase"/>
    <property type="match status" value="1"/>
</dbReference>
<dbReference type="Pfam" id="PF00512">
    <property type="entry name" value="HisKA"/>
    <property type="match status" value="1"/>
</dbReference>
<dbReference type="CDD" id="cd06225">
    <property type="entry name" value="HAMP"/>
    <property type="match status" value="1"/>
</dbReference>
<dbReference type="GO" id="GO:0005886">
    <property type="term" value="C:plasma membrane"/>
    <property type="evidence" value="ECO:0007669"/>
    <property type="project" value="TreeGrafter"/>
</dbReference>
<dbReference type="OrthoDB" id="59230at2"/>
<dbReference type="Gene3D" id="3.30.565.10">
    <property type="entry name" value="Histidine kinase-like ATPase, C-terminal domain"/>
    <property type="match status" value="1"/>
</dbReference>
<evidence type="ECO:0000256" key="10">
    <source>
        <dbReference type="ARBA" id="ARBA00023136"/>
    </source>
</evidence>
<proteinExistence type="predicted"/>
<dbReference type="Gene3D" id="1.10.287.130">
    <property type="match status" value="1"/>
</dbReference>